<dbReference type="AlphaFoldDB" id="A0A5A7TDR0"/>
<dbReference type="FunFam" id="3.30.70.270:FF:000003">
    <property type="entry name" value="Transposon Ty3-G Gag-Pol polyprotein"/>
    <property type="match status" value="1"/>
</dbReference>
<dbReference type="InterPro" id="IPR000477">
    <property type="entry name" value="RT_dom"/>
</dbReference>
<reference evidence="5 6" key="1">
    <citation type="submission" date="2019-08" db="EMBL/GenBank/DDBJ databases">
        <title>Draft genome sequences of two oriental melons (Cucumis melo L. var makuwa).</title>
        <authorList>
            <person name="Kwon S.-Y."/>
        </authorList>
    </citation>
    <scope>NUCLEOTIDE SEQUENCE [LARGE SCALE GENOMIC DNA]</scope>
    <source>
        <strain evidence="6">cv. Chang Bougi</strain>
        <strain evidence="5">cv. SW 3</strain>
        <tissue evidence="3">Leaf</tissue>
    </source>
</reference>
<dbReference type="SUPFAM" id="SSF56672">
    <property type="entry name" value="DNA/RNA polymerases"/>
    <property type="match status" value="1"/>
</dbReference>
<protein>
    <submittedName>
        <fullName evidence="3">Reverse transcriptase</fullName>
    </submittedName>
</protein>
<feature type="region of interest" description="Disordered" evidence="1">
    <location>
        <begin position="168"/>
        <end position="193"/>
    </location>
</feature>
<feature type="compositionally biased region" description="Polar residues" evidence="1">
    <location>
        <begin position="172"/>
        <end position="188"/>
    </location>
</feature>
<keyword evidence="3" id="KW-0548">Nucleotidyltransferase</keyword>
<dbReference type="InterPro" id="IPR041577">
    <property type="entry name" value="RT_RNaseH_2"/>
</dbReference>
<dbReference type="PROSITE" id="PS50878">
    <property type="entry name" value="RT_POL"/>
    <property type="match status" value="1"/>
</dbReference>
<evidence type="ECO:0000313" key="4">
    <source>
        <dbReference type="EMBL" id="TYK01736.1"/>
    </source>
</evidence>
<dbReference type="PANTHER" id="PTHR33064">
    <property type="entry name" value="POL PROTEIN"/>
    <property type="match status" value="1"/>
</dbReference>
<dbReference type="Gene3D" id="3.30.70.270">
    <property type="match status" value="2"/>
</dbReference>
<dbReference type="PANTHER" id="PTHR33064:SF37">
    <property type="entry name" value="RIBONUCLEASE H"/>
    <property type="match status" value="1"/>
</dbReference>
<dbReference type="Pfam" id="PF00078">
    <property type="entry name" value="RVT_1"/>
    <property type="match status" value="1"/>
</dbReference>
<evidence type="ECO:0000313" key="6">
    <source>
        <dbReference type="Proteomes" id="UP000321947"/>
    </source>
</evidence>
<organism evidence="3 5">
    <name type="scientific">Cucumis melo var. makuwa</name>
    <name type="common">Oriental melon</name>
    <dbReference type="NCBI Taxonomy" id="1194695"/>
    <lineage>
        <taxon>Eukaryota</taxon>
        <taxon>Viridiplantae</taxon>
        <taxon>Streptophyta</taxon>
        <taxon>Embryophyta</taxon>
        <taxon>Tracheophyta</taxon>
        <taxon>Spermatophyta</taxon>
        <taxon>Magnoliopsida</taxon>
        <taxon>eudicotyledons</taxon>
        <taxon>Gunneridae</taxon>
        <taxon>Pentapetalae</taxon>
        <taxon>rosids</taxon>
        <taxon>fabids</taxon>
        <taxon>Cucurbitales</taxon>
        <taxon>Cucurbitaceae</taxon>
        <taxon>Benincaseae</taxon>
        <taxon>Cucumis</taxon>
    </lineage>
</organism>
<dbReference type="EMBL" id="SSTD01016048">
    <property type="protein sequence ID" value="TYK01736.1"/>
    <property type="molecule type" value="Genomic_DNA"/>
</dbReference>
<dbReference type="EMBL" id="SSTE01018396">
    <property type="protein sequence ID" value="KAA0039565.1"/>
    <property type="molecule type" value="Genomic_DNA"/>
</dbReference>
<gene>
    <name evidence="4" type="ORF">E5676_scaffold775G00650</name>
    <name evidence="3" type="ORF">E6C27_scaffold744G00350</name>
</gene>
<evidence type="ECO:0000313" key="5">
    <source>
        <dbReference type="Proteomes" id="UP000321393"/>
    </source>
</evidence>
<name>A0A5A7TDR0_CUCMM</name>
<dbReference type="Pfam" id="PF17919">
    <property type="entry name" value="RT_RNaseH_2"/>
    <property type="match status" value="1"/>
</dbReference>
<dbReference type="InterPro" id="IPR043502">
    <property type="entry name" value="DNA/RNA_pol_sf"/>
</dbReference>
<keyword evidence="3" id="KW-0695">RNA-directed DNA polymerase</keyword>
<dbReference type="FunFam" id="3.30.70.270:FF:000020">
    <property type="entry name" value="Transposon Tf2-6 polyprotein-like Protein"/>
    <property type="match status" value="1"/>
</dbReference>
<keyword evidence="3" id="KW-0808">Transferase</keyword>
<accession>A0A5A7TDR0</accession>
<comment type="caution">
    <text evidence="3">The sequence shown here is derived from an EMBL/GenBank/DDBJ whole genome shotgun (WGS) entry which is preliminary data.</text>
</comment>
<dbReference type="InterPro" id="IPR043128">
    <property type="entry name" value="Rev_trsase/Diguanyl_cyclase"/>
</dbReference>
<dbReference type="GO" id="GO:0003964">
    <property type="term" value="F:RNA-directed DNA polymerase activity"/>
    <property type="evidence" value="ECO:0007669"/>
    <property type="project" value="UniProtKB-KW"/>
</dbReference>
<evidence type="ECO:0000256" key="1">
    <source>
        <dbReference type="SAM" id="MobiDB-lite"/>
    </source>
</evidence>
<feature type="domain" description="Reverse transcriptase" evidence="2">
    <location>
        <begin position="61"/>
        <end position="290"/>
    </location>
</feature>
<dbReference type="OrthoDB" id="542221at2759"/>
<dbReference type="Proteomes" id="UP000321947">
    <property type="component" value="Unassembled WGS sequence"/>
</dbReference>
<evidence type="ECO:0000259" key="2">
    <source>
        <dbReference type="PROSITE" id="PS50878"/>
    </source>
</evidence>
<evidence type="ECO:0000313" key="3">
    <source>
        <dbReference type="EMBL" id="KAA0039565.1"/>
    </source>
</evidence>
<sequence length="411" mass="46619">MLYLVEIPDSICFLESRLEEIAEKTEMIDAVAGRVEGLPIQELLARVDTLEGNVGRTGSHERWDSSMGSFAHIEERVQELDSSQKTLLEMISDMSEDFRATLDVVRNEIADVNARLNLTMRAMANQAPIGGAIPVKTKLYEQRVQDLTSAYAAAERLFNLFNDSQDVRRHPSSLSEGNKNNHPSSSKTAGGDQHFNGDRRYGAFEFLVMPFGFTNAPATFRMLMNQVFHEFLDKFVVVYLDDIVVYSTTMEEHRDHLQKVFQKLKENQLYVKREKCSFTQERINFLGHVIECGGIGMEEGKIAAIRDRAVPKSVLELCSFLGLANYYRRFVEGFSKRASPLIELLKKDVQWNWDPKCQVAFDGLKQALMEGPLLGIADVTIPFEIETDACDYALGGVHLQNDTRSHTKFER</sequence>
<dbReference type="Proteomes" id="UP000321393">
    <property type="component" value="Unassembled WGS sequence"/>
</dbReference>
<dbReference type="CDD" id="cd01647">
    <property type="entry name" value="RT_LTR"/>
    <property type="match status" value="1"/>
</dbReference>
<dbReference type="InterPro" id="IPR051320">
    <property type="entry name" value="Viral_Replic_Matur_Polypro"/>
</dbReference>
<proteinExistence type="predicted"/>